<evidence type="ECO:0000256" key="3">
    <source>
        <dbReference type="ARBA" id="ARBA00022801"/>
    </source>
</evidence>
<feature type="active site" description="Charge relay system" evidence="5">
    <location>
        <position position="117"/>
    </location>
</feature>
<dbReference type="OrthoDB" id="9798386at2"/>
<name>A0A1J0GM64_9CLOT</name>
<dbReference type="InterPro" id="IPR050131">
    <property type="entry name" value="Peptidase_S8_subtilisin-like"/>
</dbReference>
<dbReference type="AlphaFoldDB" id="A0A1J0GM64"/>
<proteinExistence type="inferred from homology"/>
<reference evidence="8" key="1">
    <citation type="journal article" date="2016" name="Front. Microbiol.">
        <title>Complete Genome Sequence of Clostridium estertheticum DSM 8809, a Microbe Identified in Spoiled Vacuum Packed Beef.</title>
        <authorList>
            <person name="Yu Z."/>
            <person name="Gunn L."/>
            <person name="Brennan E."/>
            <person name="Reid R."/>
            <person name="Wall P.G."/>
            <person name="Gaora O.P."/>
            <person name="Hurley D."/>
            <person name="Bolton D."/>
            <person name="Fanning S."/>
        </authorList>
    </citation>
    <scope>NUCLEOTIDE SEQUENCE [LARGE SCALE GENOMIC DNA]</scope>
    <source>
        <strain evidence="8">DSM 8809</strain>
    </source>
</reference>
<keyword evidence="8" id="KW-1185">Reference proteome</keyword>
<feature type="active site" description="Charge relay system" evidence="5">
    <location>
        <position position="152"/>
    </location>
</feature>
<dbReference type="PROSITE" id="PS00136">
    <property type="entry name" value="SUBTILASE_ASP"/>
    <property type="match status" value="1"/>
</dbReference>
<gene>
    <name evidence="7" type="ORF">A7L45_21530</name>
</gene>
<dbReference type="PRINTS" id="PR00723">
    <property type="entry name" value="SUBTILISIN"/>
</dbReference>
<dbReference type="GO" id="GO:0004252">
    <property type="term" value="F:serine-type endopeptidase activity"/>
    <property type="evidence" value="ECO:0007669"/>
    <property type="project" value="UniProtKB-UniRule"/>
</dbReference>
<dbReference type="STRING" id="1552.A7L45_21530"/>
<dbReference type="InterPro" id="IPR036852">
    <property type="entry name" value="Peptidase_S8/S53_dom_sf"/>
</dbReference>
<dbReference type="RefSeq" id="WP_071614724.1">
    <property type="nucleotide sequence ID" value="NZ_CP015756.1"/>
</dbReference>
<evidence type="ECO:0000256" key="5">
    <source>
        <dbReference type="PROSITE-ProRule" id="PRU01240"/>
    </source>
</evidence>
<dbReference type="PROSITE" id="PS51892">
    <property type="entry name" value="SUBTILASE"/>
    <property type="match status" value="1"/>
</dbReference>
<protein>
    <submittedName>
        <fullName evidence="7">Peptidase</fullName>
    </submittedName>
</protein>
<evidence type="ECO:0000256" key="1">
    <source>
        <dbReference type="ARBA" id="ARBA00011073"/>
    </source>
</evidence>
<sequence length="397" mass="43717">MFSFKNKLDPSLKHALLNNLYDNYRVIIHCKSLENKTINKIKSLKCDILRNISSINCICAILTSSVIDRMLEYPQVTYITFDCYAHLCGSSVLASNGVSFQSNYHLTGNGIGVGIIDSGVYPHYDLLNPNNKIKKFIDVVNNLTYPYDDNGHGTFMSGLICASGYASKGMYKGVAKNSHLYVIKAFNKLGKGFISDILFSLETLINESGDFNIKIICLPFETLETNEFVLSLFAKLFDLAVSKGLVVIVPSGSNKNVKSSIRGIATLNNCITVGGYDSIKTPIIYEYSSCGPFHKLDKPNLIAACVDICSLISDTQFISEKNGIKLYPHGIDNLYTTYTGTSCSAAFVSGICALLYENNKDLCFKDTLALLKISSNLINFPKYMQGAGIIDLEKLLP</sequence>
<keyword evidence="3 5" id="KW-0378">Hydrolase</keyword>
<dbReference type="PANTHER" id="PTHR43806">
    <property type="entry name" value="PEPTIDASE S8"/>
    <property type="match status" value="1"/>
</dbReference>
<evidence type="ECO:0000313" key="7">
    <source>
        <dbReference type="EMBL" id="APC42437.1"/>
    </source>
</evidence>
<dbReference type="EMBL" id="CP015756">
    <property type="protein sequence ID" value="APC42437.1"/>
    <property type="molecule type" value="Genomic_DNA"/>
</dbReference>
<feature type="domain" description="Peptidase S8/S53" evidence="6">
    <location>
        <begin position="108"/>
        <end position="371"/>
    </location>
</feature>
<evidence type="ECO:0000313" key="8">
    <source>
        <dbReference type="Proteomes" id="UP000182569"/>
    </source>
</evidence>
<evidence type="ECO:0000256" key="4">
    <source>
        <dbReference type="ARBA" id="ARBA00022825"/>
    </source>
</evidence>
<dbReference type="SUPFAM" id="SSF52743">
    <property type="entry name" value="Subtilisin-like"/>
    <property type="match status" value="1"/>
</dbReference>
<dbReference type="KEGG" id="ceu:A7L45_21530"/>
<dbReference type="Proteomes" id="UP000182569">
    <property type="component" value="Chromosome"/>
</dbReference>
<dbReference type="Gene3D" id="3.40.50.200">
    <property type="entry name" value="Peptidase S8/S53 domain"/>
    <property type="match status" value="1"/>
</dbReference>
<dbReference type="InterPro" id="IPR015500">
    <property type="entry name" value="Peptidase_S8_subtilisin-rel"/>
</dbReference>
<evidence type="ECO:0000259" key="6">
    <source>
        <dbReference type="Pfam" id="PF00082"/>
    </source>
</evidence>
<dbReference type="InterPro" id="IPR023827">
    <property type="entry name" value="Peptidase_S8_Asp-AS"/>
</dbReference>
<dbReference type="GO" id="GO:0006508">
    <property type="term" value="P:proteolysis"/>
    <property type="evidence" value="ECO:0007669"/>
    <property type="project" value="UniProtKB-KW"/>
</dbReference>
<comment type="similarity">
    <text evidence="1 5">Belongs to the peptidase S8 family.</text>
</comment>
<dbReference type="InterPro" id="IPR000209">
    <property type="entry name" value="Peptidase_S8/S53_dom"/>
</dbReference>
<dbReference type="PANTHER" id="PTHR43806:SF65">
    <property type="entry name" value="SERINE PROTEASE APRX"/>
    <property type="match status" value="1"/>
</dbReference>
<organism evidence="7 8">
    <name type="scientific">Clostridium estertheticum subsp. estertheticum</name>
    <dbReference type="NCBI Taxonomy" id="1552"/>
    <lineage>
        <taxon>Bacteria</taxon>
        <taxon>Bacillati</taxon>
        <taxon>Bacillota</taxon>
        <taxon>Clostridia</taxon>
        <taxon>Eubacteriales</taxon>
        <taxon>Clostridiaceae</taxon>
        <taxon>Clostridium</taxon>
    </lineage>
</organism>
<evidence type="ECO:0000256" key="2">
    <source>
        <dbReference type="ARBA" id="ARBA00022670"/>
    </source>
</evidence>
<dbReference type="Pfam" id="PF00082">
    <property type="entry name" value="Peptidase_S8"/>
    <property type="match status" value="1"/>
</dbReference>
<keyword evidence="4 5" id="KW-0720">Serine protease</keyword>
<accession>A0A1J0GM64</accession>
<keyword evidence="2 5" id="KW-0645">Protease</keyword>
<feature type="active site" description="Charge relay system" evidence="5">
    <location>
        <position position="342"/>
    </location>
</feature>